<feature type="region of interest" description="Disordered" evidence="1">
    <location>
        <begin position="143"/>
        <end position="212"/>
    </location>
</feature>
<feature type="compositionally biased region" description="Polar residues" evidence="1">
    <location>
        <begin position="315"/>
        <end position="329"/>
    </location>
</feature>
<dbReference type="Proteomes" id="UP000249723">
    <property type="component" value="Unassembled WGS sequence"/>
</dbReference>
<dbReference type="AlphaFoldDB" id="A0A2X0KWI2"/>
<feature type="region of interest" description="Disordered" evidence="1">
    <location>
        <begin position="279"/>
        <end position="427"/>
    </location>
</feature>
<name>A0A2X0KWI2_9BASI</name>
<proteinExistence type="predicted"/>
<dbReference type="OrthoDB" id="2529235at2759"/>
<feature type="compositionally biased region" description="Low complexity" evidence="1">
    <location>
        <begin position="331"/>
        <end position="356"/>
    </location>
</feature>
<feature type="region of interest" description="Disordered" evidence="1">
    <location>
        <begin position="1"/>
        <end position="88"/>
    </location>
</feature>
<organism evidence="2 3">
    <name type="scientific">Microbotryum saponariae</name>
    <dbReference type="NCBI Taxonomy" id="289078"/>
    <lineage>
        <taxon>Eukaryota</taxon>
        <taxon>Fungi</taxon>
        <taxon>Dikarya</taxon>
        <taxon>Basidiomycota</taxon>
        <taxon>Pucciniomycotina</taxon>
        <taxon>Microbotryomycetes</taxon>
        <taxon>Microbotryales</taxon>
        <taxon>Microbotryaceae</taxon>
        <taxon>Microbotryum</taxon>
    </lineage>
</organism>
<feature type="compositionally biased region" description="Low complexity" evidence="1">
    <location>
        <begin position="32"/>
        <end position="41"/>
    </location>
</feature>
<evidence type="ECO:0000256" key="1">
    <source>
        <dbReference type="SAM" id="MobiDB-lite"/>
    </source>
</evidence>
<sequence>MPLLADAASTSGRPHYRPPPPRLDSLPYIHTPQVPSQFSSQPLPPPSARTRPNHTPASSIASSVSSSRSGCALSTRTTSTAWSSVLDDGDDYSCDYTIYDDAPDEEDEDELDALYTAYEQHYDAHSAGAHDSTLVRSSHAMLSKPLGSTRPSASASAPESDECGGRGDDQRSITSTSSNTNLSTQRRGDGDVTKPSRKGTKLNPKTNKPLKIDTEQDLLQQLARLSTAIDLCFCGRVAEEDSIYCGRECSRADAMNALCGGQEDEPRTPLSAEHEAVATPIMGSRPTSFGSSDGVVSHYRRRVERKRAEERISQELWQSRNNSRTNLHPNPSVSSPRRLSGSSVVSSVSTSSSTGVKRSPRDPSQRKPVPTRDSTGSTQSKAPSLSSSLASPASSCCSPRNHSYATMAEPASPRSYQQPKIIFPSPTRISPTRSVVRATGLASNRALSTNIDEDLFASSLDATPTLATIHGRRAPLSDEEYGVPSLNRYSSDSSMDAAYGYGSVGLMMLQSDEDEDDDDEHDVVAGLSSGQKLKARVRAQMVPRPGHTRGKLSFDDVLNLLGS</sequence>
<evidence type="ECO:0000313" key="3">
    <source>
        <dbReference type="Proteomes" id="UP000249723"/>
    </source>
</evidence>
<feature type="compositionally biased region" description="Low complexity" evidence="1">
    <location>
        <begin position="57"/>
        <end position="74"/>
    </location>
</feature>
<protein>
    <submittedName>
        <fullName evidence="2">BZ3500_MvSof-1268-A1-R1_Chr3-2g06372 protein</fullName>
    </submittedName>
</protein>
<feature type="compositionally biased region" description="Polar residues" evidence="1">
    <location>
        <begin position="372"/>
        <end position="381"/>
    </location>
</feature>
<accession>A0A2X0KWI2</accession>
<keyword evidence="3" id="KW-1185">Reference proteome</keyword>
<evidence type="ECO:0000313" key="2">
    <source>
        <dbReference type="EMBL" id="SCZ98442.1"/>
    </source>
</evidence>
<gene>
    <name evidence="2" type="ORF">BZ3500_MVSOF-1268-A1-R1_CHR3-2G06372</name>
</gene>
<reference evidence="3" key="1">
    <citation type="submission" date="2016-10" db="EMBL/GenBank/DDBJ databases">
        <authorList>
            <person name="Jeantristanb JTB J.-T."/>
            <person name="Ricardo R."/>
        </authorList>
    </citation>
    <scope>NUCLEOTIDE SEQUENCE [LARGE SCALE GENOMIC DNA]</scope>
</reference>
<feature type="compositionally biased region" description="Low complexity" evidence="1">
    <location>
        <begin position="382"/>
        <end position="399"/>
    </location>
</feature>
<feature type="compositionally biased region" description="Low complexity" evidence="1">
    <location>
        <begin position="174"/>
        <end position="184"/>
    </location>
</feature>
<dbReference type="EMBL" id="FMWP01000095">
    <property type="protein sequence ID" value="SCZ98442.1"/>
    <property type="molecule type" value="Genomic_DNA"/>
</dbReference>